<protein>
    <submittedName>
        <fullName evidence="1">Glycoside hydrolase family 2 Gh2F</fullName>
    </submittedName>
</protein>
<dbReference type="InterPro" id="IPR051913">
    <property type="entry name" value="GH2_Domain-Containing"/>
</dbReference>
<dbReference type="PANTHER" id="PTHR42732">
    <property type="entry name" value="BETA-GALACTOSIDASE"/>
    <property type="match status" value="1"/>
</dbReference>
<sequence length="924" mass="100670">MLIDLCGTWEATIDDGVPRPFAVPGTLDGNGIGYPDLVREAKVRTADDDGSALVQGAADALGDAAAWATRLTRRHTYEGAARFSRDVDVTGRIPRGSRVFLEVERARCLSLTVNGEPIAHTAPGTLSTPHVFEVTGLLGGTPGRADRIELTGDNSYPGLPYEGIMRSSAATDETQTNWNGLLGYVRLRVEPSAFVDAVRAYPHGDRLRVVVALDAAEPVRGAVVRVESPALERSARRVTDLGRGVTEITFDALPLRADAARWDEDEGNLHGLSATLEADALRSRRTVRFGIRDFGTRASDDAAHGRLALNGRAFLLRGEANCAVFPEDGHAPMDKASWTRILGTYRSYGVNVMRFHSWCPPDAAFEAADEMGMMMQPELSHWDYGAAFEGDDAYAYYADELRAVILALADHPSFVMLTLGNELACGEQGHARMDTLLALARGLDDTRLYANGSNVHYGHRGCDAASDFHTSAKYRDGWLRATGSPMAGPLNERYAGADGDYSGTMTDLRGTYDRPVFGFEVGQYEVLPDFAQIDAFHGVTDPGNYRLIRDRVRAAGLDGERWRRRVEATGELALRCYREEVEAVMRTPSMSGLSLLGLQDFPGQGTALVGMLDAHLRPKPYDFARPERFRSFFRDRLPLALLPRYTYESGDVLMAPVRVANYGRGAIEGPVRATLAGDGVRLARTLPSVCCPAGALTDAGELRIPLDGVAAHAPLRLDLEVTAGDATNTYPIWVYPRTGGDAPACPPNVHETRRLDAAARETLRAGGTVYLAPPSTAEALPRSIRCQFSTDFWSVGTFPAQSGAMGQLIDAGHPLFARFPTAFHTDWQWWPMARRRAAILPGDPETFGSIVTELDSYAFLRPMTQLMECRCGGGRLLFSTFGLQDLTAYPEARALQAAIYAHLADPTFVPEREADPDAIAVLVR</sequence>
<dbReference type="EMBL" id="JAAIIH010000016">
    <property type="protein sequence ID" value="NMN01098.1"/>
    <property type="molecule type" value="Genomic_DNA"/>
</dbReference>
<dbReference type="Proteomes" id="UP000588277">
    <property type="component" value="Unassembled WGS sequence"/>
</dbReference>
<name>A0A7Y0F315_9BIFI</name>
<comment type="caution">
    <text evidence="1">The sequence shown here is derived from an EMBL/GenBank/DDBJ whole genome shotgun (WGS) entry which is preliminary data.</text>
</comment>
<dbReference type="GO" id="GO:0016787">
    <property type="term" value="F:hydrolase activity"/>
    <property type="evidence" value="ECO:0007669"/>
    <property type="project" value="UniProtKB-KW"/>
</dbReference>
<evidence type="ECO:0000313" key="1">
    <source>
        <dbReference type="EMBL" id="NMN01098.1"/>
    </source>
</evidence>
<dbReference type="InterPro" id="IPR017853">
    <property type="entry name" value="GH"/>
</dbReference>
<dbReference type="PANTHER" id="PTHR42732:SF1">
    <property type="entry name" value="BETA-MANNOSIDASE"/>
    <property type="match status" value="1"/>
</dbReference>
<dbReference type="RefSeq" id="WP_169276181.1">
    <property type="nucleotide sequence ID" value="NZ_JAAIIH010000016.1"/>
</dbReference>
<dbReference type="Gene3D" id="3.20.20.80">
    <property type="entry name" value="Glycosidases"/>
    <property type="match status" value="1"/>
</dbReference>
<keyword evidence="1" id="KW-0378">Hydrolase</keyword>
<organism evidence="1 2">
    <name type="scientific">Bifidobacterium moraviense</name>
    <dbReference type="NCBI Taxonomy" id="2675323"/>
    <lineage>
        <taxon>Bacteria</taxon>
        <taxon>Bacillati</taxon>
        <taxon>Actinomycetota</taxon>
        <taxon>Actinomycetes</taxon>
        <taxon>Bifidobacteriales</taxon>
        <taxon>Bifidobacteriaceae</taxon>
        <taxon>Bifidobacterium</taxon>
    </lineage>
</organism>
<dbReference type="SUPFAM" id="SSF51445">
    <property type="entry name" value="(Trans)glycosidases"/>
    <property type="match status" value="1"/>
</dbReference>
<evidence type="ECO:0000313" key="2">
    <source>
        <dbReference type="Proteomes" id="UP000588277"/>
    </source>
</evidence>
<accession>A0A7Y0F315</accession>
<gene>
    <name evidence="1" type="ORF">G1C96_1681</name>
</gene>
<reference evidence="1 2" key="1">
    <citation type="submission" date="2020-02" db="EMBL/GenBank/DDBJ databases">
        <title>Characterization of phylogenetic diversity of novel bifidobacterial species isolated in Czech ZOOs.</title>
        <authorList>
            <person name="Lugli G.A."/>
            <person name="Vera N.B."/>
            <person name="Ventura M."/>
        </authorList>
    </citation>
    <scope>NUCLEOTIDE SEQUENCE [LARGE SCALE GENOMIC DNA]</scope>
    <source>
        <strain evidence="1 2">DSM 109958</strain>
    </source>
</reference>
<proteinExistence type="predicted"/>
<dbReference type="AlphaFoldDB" id="A0A7Y0F315"/>
<keyword evidence="2" id="KW-1185">Reference proteome</keyword>